<dbReference type="AlphaFoldDB" id="A0A5J5C972"/>
<keyword evidence="2" id="KW-1185">Reference proteome</keyword>
<protein>
    <submittedName>
        <fullName evidence="1">Uncharacterized protein</fullName>
    </submittedName>
</protein>
<proteinExistence type="predicted"/>
<dbReference type="EMBL" id="VOFY01001957">
    <property type="protein sequence ID" value="KAA8577783.1"/>
    <property type="molecule type" value="Genomic_DNA"/>
</dbReference>
<evidence type="ECO:0000313" key="1">
    <source>
        <dbReference type="EMBL" id="KAA8577783.1"/>
    </source>
</evidence>
<accession>A0A5J5C972</accession>
<comment type="caution">
    <text evidence="1">The sequence shown here is derived from an EMBL/GenBank/DDBJ whole genome shotgun (WGS) entry which is preliminary data.</text>
</comment>
<gene>
    <name evidence="1" type="ORF">FQN60_007143</name>
</gene>
<sequence length="79" mass="9109">MFYLFEPLWHVERMLTMASEANNGTVLDRNYRDVLQALFLCDFSPLRSSSLLFLRTTSPQLFSAESLVIRSCEKMSAVL</sequence>
<evidence type="ECO:0000313" key="2">
    <source>
        <dbReference type="Proteomes" id="UP000327493"/>
    </source>
</evidence>
<reference evidence="1 2" key="1">
    <citation type="submission" date="2019-08" db="EMBL/GenBank/DDBJ databases">
        <title>A chromosome-level genome assembly, high-density linkage maps, and genome scans reveal the genomic architecture of hybrid incompatibilities underlying speciation via character displacement in darters (Percidae: Etheostominae).</title>
        <authorList>
            <person name="Moran R.L."/>
            <person name="Catchen J.M."/>
            <person name="Fuller R.C."/>
        </authorList>
    </citation>
    <scope>NUCLEOTIDE SEQUENCE [LARGE SCALE GENOMIC DNA]</scope>
    <source>
        <strain evidence="1">EspeVRDwgs_2016</strain>
        <tissue evidence="1">Muscle</tissue>
    </source>
</reference>
<organism evidence="1 2">
    <name type="scientific">Etheostoma spectabile</name>
    <name type="common">orangethroat darter</name>
    <dbReference type="NCBI Taxonomy" id="54343"/>
    <lineage>
        <taxon>Eukaryota</taxon>
        <taxon>Metazoa</taxon>
        <taxon>Chordata</taxon>
        <taxon>Craniata</taxon>
        <taxon>Vertebrata</taxon>
        <taxon>Euteleostomi</taxon>
        <taxon>Actinopterygii</taxon>
        <taxon>Neopterygii</taxon>
        <taxon>Teleostei</taxon>
        <taxon>Neoteleostei</taxon>
        <taxon>Acanthomorphata</taxon>
        <taxon>Eupercaria</taxon>
        <taxon>Perciformes</taxon>
        <taxon>Percoidei</taxon>
        <taxon>Percidae</taxon>
        <taxon>Etheostomatinae</taxon>
        <taxon>Etheostoma</taxon>
    </lineage>
</organism>
<dbReference type="Proteomes" id="UP000327493">
    <property type="component" value="Unassembled WGS sequence"/>
</dbReference>
<name>A0A5J5C972_9PERO</name>